<gene>
    <name evidence="1" type="ORF">BAU06_06620</name>
    <name evidence="2" type="ORF">BAU08_06875</name>
</gene>
<dbReference type="EMBL" id="CP016171">
    <property type="protein sequence ID" value="ANN71096.1"/>
    <property type="molecule type" value="Genomic_DNA"/>
</dbReference>
<dbReference type="Pfam" id="PF03928">
    <property type="entry name" value="HbpS-like"/>
    <property type="match status" value="1"/>
</dbReference>
<dbReference type="PANTHER" id="PTHR34309">
    <property type="entry name" value="SLR1406 PROTEIN"/>
    <property type="match status" value="1"/>
</dbReference>
<evidence type="ECO:0000313" key="3">
    <source>
        <dbReference type="Proteomes" id="UP000091897"/>
    </source>
</evidence>
<sequence length="146" mass="14941">MSNVLLEQADRIADEALRQGRERGFAPLTVAIMDAGGHLVVLKRADNSGIMRPQLAMAKAWGVLGMGLGGRELARRAQGAPAFFAALNTISEGRIAPVAGGALIRDAAGQAIGAIGISGDTSDNDELCLIPAVRAAGLTPDTGDPL</sequence>
<dbReference type="PANTHER" id="PTHR34309:SF10">
    <property type="entry name" value="SLR1406 PROTEIN"/>
    <property type="match status" value="1"/>
</dbReference>
<reference evidence="3 4" key="1">
    <citation type="submission" date="2016-06" db="EMBL/GenBank/DDBJ databases">
        <title>Complete genome sequences of Bordetella bronchialis and Bordetella flabilis.</title>
        <authorList>
            <person name="LiPuma J.J."/>
            <person name="Spilker T."/>
        </authorList>
    </citation>
    <scope>NUCLEOTIDE SEQUENCE [LARGE SCALE GENOMIC DNA]</scope>
    <source>
        <strain evidence="2 4">AU17976</strain>
        <strain evidence="1 3">AU3182</strain>
    </source>
</reference>
<organism evidence="2 4">
    <name type="scientific">Bordetella bronchialis</name>
    <dbReference type="NCBI Taxonomy" id="463025"/>
    <lineage>
        <taxon>Bacteria</taxon>
        <taxon>Pseudomonadati</taxon>
        <taxon>Pseudomonadota</taxon>
        <taxon>Betaproteobacteria</taxon>
        <taxon>Burkholderiales</taxon>
        <taxon>Alcaligenaceae</taxon>
        <taxon>Bordetella</taxon>
    </lineage>
</organism>
<dbReference type="InterPro" id="IPR038084">
    <property type="entry name" value="PduO/GlcC-like_sf"/>
</dbReference>
<dbReference type="EMBL" id="CP016170">
    <property type="protein sequence ID" value="ANN66012.1"/>
    <property type="molecule type" value="Genomic_DNA"/>
</dbReference>
<dbReference type="Proteomes" id="UP000092213">
    <property type="component" value="Chromosome"/>
</dbReference>
<dbReference type="InterPro" id="IPR005624">
    <property type="entry name" value="PduO/GlcC-like"/>
</dbReference>
<dbReference type="InterPro" id="IPR052517">
    <property type="entry name" value="GlcG_carb_metab_protein"/>
</dbReference>
<name>A0A193FE19_9BORD</name>
<dbReference type="AlphaFoldDB" id="A0A193FE19"/>
<proteinExistence type="predicted"/>
<dbReference type="KEGG" id="bbro:BAU06_06620"/>
<dbReference type="Proteomes" id="UP000091897">
    <property type="component" value="Chromosome"/>
</dbReference>
<dbReference type="OrthoDB" id="9815788at2"/>
<dbReference type="SUPFAM" id="SSF143744">
    <property type="entry name" value="GlcG-like"/>
    <property type="match status" value="1"/>
</dbReference>
<evidence type="ECO:0000313" key="1">
    <source>
        <dbReference type="EMBL" id="ANN66012.1"/>
    </source>
</evidence>
<keyword evidence="3" id="KW-1185">Reference proteome</keyword>
<dbReference type="RefSeq" id="WP_066345923.1">
    <property type="nucleotide sequence ID" value="NZ_CBCSFJ010000003.1"/>
</dbReference>
<dbReference type="STRING" id="463025.BAU08_06875"/>
<protein>
    <submittedName>
        <fullName evidence="2">GlcG protein</fullName>
    </submittedName>
</protein>
<dbReference type="Gene3D" id="3.30.450.150">
    <property type="entry name" value="Haem-degrading domain"/>
    <property type="match status" value="1"/>
</dbReference>
<evidence type="ECO:0000313" key="4">
    <source>
        <dbReference type="Proteomes" id="UP000092213"/>
    </source>
</evidence>
<evidence type="ECO:0000313" key="2">
    <source>
        <dbReference type="EMBL" id="ANN71096.1"/>
    </source>
</evidence>
<accession>A0A193FE19</accession>